<evidence type="ECO:0000256" key="6">
    <source>
        <dbReference type="ARBA" id="ARBA00023136"/>
    </source>
</evidence>
<dbReference type="VEuPathDB" id="FungiDB:An02g07440"/>
<dbReference type="VEuPathDB" id="FungiDB:M747DRAFT_332515"/>
<feature type="transmembrane region" description="Helical" evidence="8">
    <location>
        <begin position="582"/>
        <end position="600"/>
    </location>
</feature>
<feature type="domain" description="Amino acid permease/ SLC12A" evidence="9">
    <location>
        <begin position="552"/>
        <end position="666"/>
    </location>
</feature>
<feature type="transmembrane region" description="Helical" evidence="8">
    <location>
        <begin position="78"/>
        <end position="105"/>
    </location>
</feature>
<feature type="transmembrane region" description="Helical" evidence="8">
    <location>
        <begin position="1685"/>
        <end position="1706"/>
    </location>
</feature>
<feature type="transmembrane region" description="Helical" evidence="8">
    <location>
        <begin position="1646"/>
        <end position="1665"/>
    </location>
</feature>
<feature type="compositionally biased region" description="Basic and acidic residues" evidence="7">
    <location>
        <begin position="1875"/>
        <end position="1887"/>
    </location>
</feature>
<evidence type="ECO:0000256" key="1">
    <source>
        <dbReference type="ARBA" id="ARBA00004141"/>
    </source>
</evidence>
<feature type="transmembrane region" description="Helical" evidence="8">
    <location>
        <begin position="916"/>
        <end position="939"/>
    </location>
</feature>
<evidence type="ECO:0000256" key="3">
    <source>
        <dbReference type="ARBA" id="ARBA00022692"/>
    </source>
</evidence>
<dbReference type="GO" id="GO:0016020">
    <property type="term" value="C:membrane"/>
    <property type="evidence" value="ECO:0007669"/>
    <property type="project" value="UniProtKB-SubCell"/>
</dbReference>
<dbReference type="EMBL" id="BCMY01000010">
    <property type="protein sequence ID" value="GAQ43673.1"/>
    <property type="molecule type" value="Genomic_DNA"/>
</dbReference>
<feature type="transmembrane region" description="Helical" evidence="8">
    <location>
        <begin position="484"/>
        <end position="502"/>
    </location>
</feature>
<feature type="transmembrane region" description="Helical" evidence="8">
    <location>
        <begin position="643"/>
        <end position="663"/>
    </location>
</feature>
<dbReference type="InterPro" id="IPR004840">
    <property type="entry name" value="Amino_acid_permease_CS"/>
</dbReference>
<comment type="subcellular location">
    <subcellularLocation>
        <location evidence="1">Membrane</location>
        <topology evidence="1">Multi-pass membrane protein</topology>
    </subcellularLocation>
</comment>
<feature type="transmembrane region" description="Helical" evidence="8">
    <location>
        <begin position="747"/>
        <end position="764"/>
    </location>
</feature>
<feature type="transmembrane region" description="Helical" evidence="8">
    <location>
        <begin position="125"/>
        <end position="148"/>
    </location>
</feature>
<proteinExistence type="predicted"/>
<comment type="caution">
    <text evidence="11">The sequence shown here is derived from an EMBL/GenBank/DDBJ whole genome shotgun (WGS) entry which is preliminary data.</text>
</comment>
<evidence type="ECO:0000256" key="7">
    <source>
        <dbReference type="SAM" id="MobiDB-lite"/>
    </source>
</evidence>
<feature type="transmembrane region" description="Helical" evidence="8">
    <location>
        <begin position="1568"/>
        <end position="1585"/>
    </location>
</feature>
<keyword evidence="2" id="KW-0813">Transport</keyword>
<keyword evidence="4" id="KW-0029">Amino-acid transport</keyword>
<feature type="domain" description="Wax synthase" evidence="10">
    <location>
        <begin position="1516"/>
        <end position="1603"/>
    </location>
</feature>
<accession>A0A124BXW5</accession>
<feature type="transmembrane region" description="Helical" evidence="8">
    <location>
        <begin position="707"/>
        <end position="726"/>
    </location>
</feature>
<evidence type="ECO:0000313" key="11">
    <source>
        <dbReference type="EMBL" id="GAQ43673.1"/>
    </source>
</evidence>
<feature type="transmembrane region" description="Helical" evidence="8">
    <location>
        <begin position="46"/>
        <end position="71"/>
    </location>
</feature>
<feature type="transmembrane region" description="Helical" evidence="8">
    <location>
        <begin position="280"/>
        <end position="302"/>
    </location>
</feature>
<evidence type="ECO:0000313" key="12">
    <source>
        <dbReference type="Proteomes" id="UP000068243"/>
    </source>
</evidence>
<dbReference type="VEuPathDB" id="FungiDB:An09g03350"/>
<feature type="transmembrane region" description="Helical" evidence="8">
    <location>
        <begin position="845"/>
        <end position="864"/>
    </location>
</feature>
<keyword evidence="3 8" id="KW-0812">Transmembrane</keyword>
<dbReference type="InterPro" id="IPR032805">
    <property type="entry name" value="Wax_synthase_dom"/>
</dbReference>
<dbReference type="PaxDb" id="5061-CADANGAP00007731"/>
<dbReference type="VEuPathDB" id="FungiDB:M747DRAFT_370743"/>
<feature type="transmembrane region" description="Helical" evidence="8">
    <location>
        <begin position="797"/>
        <end position="816"/>
    </location>
</feature>
<dbReference type="InterPro" id="IPR004841">
    <property type="entry name" value="AA-permease/SLC12A_dom"/>
</dbReference>
<dbReference type="VEuPathDB" id="FungiDB:ASPNIDRAFT2_1175000"/>
<protein>
    <submittedName>
        <fullName evidence="11">Choline transport protein</fullName>
    </submittedName>
</protein>
<feature type="transmembrane region" description="Helical" evidence="8">
    <location>
        <begin position="551"/>
        <end position="570"/>
    </location>
</feature>
<dbReference type="VEuPathDB" id="FungiDB:ASPNIDRAFT2_1130403"/>
<dbReference type="GO" id="GO:0015171">
    <property type="term" value="F:amino acid transmembrane transporter activity"/>
    <property type="evidence" value="ECO:0007669"/>
    <property type="project" value="TreeGrafter"/>
</dbReference>
<dbReference type="VEuPathDB" id="FungiDB:M747DRAFT_337855"/>
<dbReference type="VEuPathDB" id="FungiDB:ATCC64974_10280"/>
<feature type="transmembrane region" description="Helical" evidence="8">
    <location>
        <begin position="329"/>
        <end position="349"/>
    </location>
</feature>
<organism evidence="11 12">
    <name type="scientific">Aspergillus niger</name>
    <dbReference type="NCBI Taxonomy" id="5061"/>
    <lineage>
        <taxon>Eukaryota</taxon>
        <taxon>Fungi</taxon>
        <taxon>Dikarya</taxon>
        <taxon>Ascomycota</taxon>
        <taxon>Pezizomycotina</taxon>
        <taxon>Eurotiomycetes</taxon>
        <taxon>Eurotiomycetidae</taxon>
        <taxon>Eurotiales</taxon>
        <taxon>Aspergillaceae</taxon>
        <taxon>Aspergillus</taxon>
        <taxon>Aspergillus subgen. Circumdati</taxon>
    </lineage>
</organism>
<keyword evidence="5 8" id="KW-1133">Transmembrane helix</keyword>
<dbReference type="VEuPathDB" id="FungiDB:ATCC64974_46120"/>
<dbReference type="PANTHER" id="PTHR43341">
    <property type="entry name" value="AMINO ACID PERMEASE"/>
    <property type="match status" value="1"/>
</dbReference>
<feature type="transmembrane region" description="Helical" evidence="8">
    <location>
        <begin position="1591"/>
        <end position="1611"/>
    </location>
</feature>
<evidence type="ECO:0000259" key="9">
    <source>
        <dbReference type="Pfam" id="PF00324"/>
    </source>
</evidence>
<dbReference type="Pfam" id="PF11927">
    <property type="entry name" value="HODM_asu-like"/>
    <property type="match status" value="1"/>
</dbReference>
<gene>
    <name evidence="11" type="ORF">ABL_06334</name>
</gene>
<feature type="transmembrane region" description="Helical" evidence="8">
    <location>
        <begin position="870"/>
        <end position="895"/>
    </location>
</feature>
<dbReference type="Pfam" id="PF13520">
    <property type="entry name" value="AA_permease_2"/>
    <property type="match status" value="1"/>
</dbReference>
<dbReference type="Proteomes" id="UP000068243">
    <property type="component" value="Unassembled WGS sequence"/>
</dbReference>
<dbReference type="PANTHER" id="PTHR43341:SF1">
    <property type="entry name" value="GENERAL AMINO-ACID PERMEASE GAP1"/>
    <property type="match status" value="1"/>
</dbReference>
<feature type="transmembrane region" description="Helical" evidence="8">
    <location>
        <begin position="194"/>
        <end position="217"/>
    </location>
</feature>
<dbReference type="VEuPathDB" id="FungiDB:An08g07270"/>
<evidence type="ECO:0000256" key="4">
    <source>
        <dbReference type="ARBA" id="ARBA00022970"/>
    </source>
</evidence>
<evidence type="ECO:0000256" key="5">
    <source>
        <dbReference type="ARBA" id="ARBA00022989"/>
    </source>
</evidence>
<dbReference type="VEuPathDB" id="FungiDB:ASPNIDRAFT2_1200781"/>
<dbReference type="Gene3D" id="1.20.1740.10">
    <property type="entry name" value="Amino acid/polyamine transporter I"/>
    <property type="match status" value="2"/>
</dbReference>
<dbReference type="InterPro" id="IPR050524">
    <property type="entry name" value="APC_YAT"/>
</dbReference>
<feature type="transmembrane region" description="Helical" evidence="8">
    <location>
        <begin position="450"/>
        <end position="472"/>
    </location>
</feature>
<feature type="domain" description="Amino acid permease/ SLC12A" evidence="9">
    <location>
        <begin position="681"/>
        <end position="978"/>
    </location>
</feature>
<reference evidence="12" key="1">
    <citation type="journal article" date="2016" name="Genome Announc.">
        <title>Draft genome sequence of Aspergillus niger strain An76.</title>
        <authorList>
            <person name="Gong W."/>
            <person name="Cheng Z."/>
            <person name="Zhang H."/>
            <person name="Liu L."/>
            <person name="Gao P."/>
            <person name="Wang L."/>
        </authorList>
    </citation>
    <scope>NUCLEOTIDE SEQUENCE [LARGE SCALE GENOMIC DNA]</scope>
    <source>
        <strain evidence="12">An76</strain>
    </source>
</reference>
<dbReference type="OrthoDB" id="5043642at2759"/>
<evidence type="ECO:0000256" key="8">
    <source>
        <dbReference type="SAM" id="Phobius"/>
    </source>
</evidence>
<keyword evidence="6 8" id="KW-0472">Membrane</keyword>
<evidence type="ECO:0000259" key="10">
    <source>
        <dbReference type="Pfam" id="PF13813"/>
    </source>
</evidence>
<sequence>MDSDNTKVSPLKPGYAASADLEVDMDKGQVALTGIPDMHLKRNFSIVSIIALGYNNTNSWVAIATSFAIAIQSGGAVSLLYGILLVTAAMFCTGVTLAELASVYPTAGGQYHFTSILASKRWSRGLSYFSGMAAVFAWVTLGASIALAGTEALMAIVIRWQPSYEAQSWHYFLVYQLLNAVMVTYNIFLTNKTLWVYNLGFILSISTFLAIIITCPVRSSVHINTSNTWSQFVNGSGGWPDGVSFLTGLSTPQFMFSGLDAALHLAEECLEPARIVPKALLATVTVGLLTGFPFAIAILYSYDNIEASLTTSTGFPIYFIWEKATHSPTAATVFMAALFVVSFVALNAVHQTASRLTWSFARDDALFFSSFLSSIHPTLGVPVWAIILDGAAVLLVGIVYVCSTTAFNAFISTTVVVAQISYAIPAILLLVNGRNPHYLPPDRPFKVPNVLGYVCNVICIIWAFILTIFFCFPTEFPVTGSNMNYASVVLVVMLILGESHNMRDTMDYETKHDDGDKTYSGLHPSMSVEEGQVDHGETTNDGLHRTLSPRMIHVISLGSSIGSGLFITTGKSLAQGGPANMFLAYLVVCVGVWANLQTLTEMTIAFPTSGNYIDYADRWVDPALAFGAGFAEWLADERHNATGWTSVFASEAMFVVTLVNYWADGVVPEAALPISLAVIAGAGPSGYVRHGSTWTDLPMFKNGFGGFSTAALLAIWAVGDQVFIGVMAGEAESPHYSMARSANFVPWRVGIFYLVSVVLISLVVDSDDSRLMNGSSVVSSPFVIAAQDAGISGVPDLINACIILGILALALECIYLPSRILRTMSLQGLLPVFIARVDKIGRPRWALTFTAVAGTVLTYLSLSADGTEVLNWFISITSASFFTNWAIIAFSSFRFRAAIKAQRSQLFETPYAWRSLYWPLAPVISLFVSALLLVCLLYTSIKPVGGGAFTAYNFFSATIGLIVIMVFTIGYKIVHKTPWRDPATADLITGHRELTAAELRFLDAYYERPLWWRLGTYLRICIEGATLSELIQIDKHYLSRITLRTTLIQDKRASVLGASPRSIPAVKELYSFLMNDYLPRRYSTIFQRISTTTSTSSSASASASAPTTMLRNTVTGETIPSTPPTDAEEALAIIGRQVEEDFLLLLPPQSSSLRDDDKKEGTNKQMTLEAFIGCFPNGFNWADKFRRSLASIHVPVPDYTTKLRASMDRYLERLKVGECVKRANWTVSVDGELHAASSMHLYEGEEVVELKELDVNTARLRCERQMLFRLPISQAVVFVVRTYMYPLQDVKKEGNGPRLVEAIAGLKEGSSPGFHFYKRAAVWQRAVIKNPSHITSLFATTAWFNILSALDHLLLNPKEADDFVAIREGTSKVKSFFNGLRTALKQHLNSRKINTPEEAKNTPPMPGYYTHGNGKNASKRISRHRYLIRETAIAMWQYLVLDISTSQAVKTGLSKNEQQQQQQNTSVEGSWVELCIEQIIVAVAAWFIVGRIVISFTYRLVAVVSVGLRFEAPEEYPPLFSKMADAYTLRNFWGKFWHQLLRIKFTAISNYITRDILGLAKSSFLERYTHVFCVFLLSGILHLTADVVGNIPMGESGAMVFFLSFVLGYMIEDGVQVVWRKRFQGSSTSEAGSTNSQKEPEMWEKVLGYIWVLAFLTVTSAVYFEPVRKMPERQLALVPWSFVEVIGLEMMGALVVVGGVLSMVVFKVEINKKIDKNRVATAAVTAALPGAPGLDRSSVARDERGIYRIVEVVYRSLTHFTALDALEAAFAGFLTQEAAAERGQARWHRDIRGPSAGEEAVAGIASVVRAAGGIPGEDNHPAEADSPGEGTCAETKSEQCANPGYDVSRHGATAGQPRKKKTSVEKLGNKPVSRRVPEPTRRGRFESEWPVQKPQEIGRNGGRKTYAWGGGGGPL</sequence>
<dbReference type="VEuPathDB" id="FungiDB:ATCC64974_10270"/>
<dbReference type="VEuPathDB" id="FungiDB:ASPNIDRAFT2_1203643"/>
<dbReference type="InterPro" id="IPR021848">
    <property type="entry name" value="HODM_asu-like"/>
</dbReference>
<dbReference type="Pfam" id="PF13813">
    <property type="entry name" value="MBOAT_2"/>
    <property type="match status" value="1"/>
</dbReference>
<evidence type="ECO:0000256" key="2">
    <source>
        <dbReference type="ARBA" id="ARBA00022448"/>
    </source>
</evidence>
<dbReference type="PROSITE" id="PS00218">
    <property type="entry name" value="AMINO_ACID_PERMEASE_1"/>
    <property type="match status" value="1"/>
</dbReference>
<dbReference type="InterPro" id="IPR002293">
    <property type="entry name" value="AA/rel_permease1"/>
</dbReference>
<feature type="transmembrane region" description="Helical" evidence="8">
    <location>
        <begin position="409"/>
        <end position="430"/>
    </location>
</feature>
<feature type="region of interest" description="Disordered" evidence="7">
    <location>
        <begin position="1395"/>
        <end position="1416"/>
    </location>
</feature>
<dbReference type="VEuPathDB" id="FungiDB:ASPNIDRAFT2_1148700"/>
<name>A0A124BXW5_ASPNG</name>
<dbReference type="VEuPathDB" id="FungiDB:M747DRAFT_353782"/>
<dbReference type="VEuPathDB" id="FungiDB:An13g02030"/>
<dbReference type="VEuPathDB" id="FungiDB:M747DRAFT_306777"/>
<dbReference type="Pfam" id="PF00324">
    <property type="entry name" value="AA_permease"/>
    <property type="match status" value="2"/>
</dbReference>
<feature type="region of interest" description="Disordered" evidence="7">
    <location>
        <begin position="1812"/>
        <end position="1915"/>
    </location>
</feature>
<feature type="transmembrane region" description="Helical" evidence="8">
    <location>
        <begin position="670"/>
        <end position="687"/>
    </location>
</feature>
<feature type="transmembrane region" description="Helical" evidence="8">
    <location>
        <begin position="169"/>
        <end position="188"/>
    </location>
</feature>
<feature type="transmembrane region" description="Helical" evidence="8">
    <location>
        <begin position="951"/>
        <end position="971"/>
    </location>
</feature>
<dbReference type="VEuPathDB" id="FungiDB:ATCC64974_25140"/>
<feature type="transmembrane region" description="Helical" evidence="8">
    <location>
        <begin position="381"/>
        <end position="402"/>
    </location>
</feature>